<keyword evidence="4 7" id="KW-0812">Transmembrane</keyword>
<dbReference type="GO" id="GO:0016881">
    <property type="term" value="F:acid-amino acid ligase activity"/>
    <property type="evidence" value="ECO:0007669"/>
    <property type="project" value="UniProtKB-ARBA"/>
</dbReference>
<feature type="transmembrane region" description="Helical" evidence="7">
    <location>
        <begin position="58"/>
        <end position="79"/>
    </location>
</feature>
<evidence type="ECO:0000313" key="10">
    <source>
        <dbReference type="Proteomes" id="UP000553957"/>
    </source>
</evidence>
<dbReference type="InterPro" id="IPR037455">
    <property type="entry name" value="LucA/IucC-like"/>
</dbReference>
<dbReference type="GO" id="GO:0005886">
    <property type="term" value="C:plasma membrane"/>
    <property type="evidence" value="ECO:0007669"/>
    <property type="project" value="UniProtKB-SubCell"/>
</dbReference>
<feature type="transmembrane region" description="Helical" evidence="7">
    <location>
        <begin position="91"/>
        <end position="109"/>
    </location>
</feature>
<dbReference type="EMBL" id="JACHKF010000001">
    <property type="protein sequence ID" value="MBB6567613.1"/>
    <property type="molecule type" value="Genomic_DNA"/>
</dbReference>
<organism evidence="9 10">
    <name type="scientific">Kribbella sandramycini</name>
    <dbReference type="NCBI Taxonomy" id="60450"/>
    <lineage>
        <taxon>Bacteria</taxon>
        <taxon>Bacillati</taxon>
        <taxon>Actinomycetota</taxon>
        <taxon>Actinomycetes</taxon>
        <taxon>Propionibacteriales</taxon>
        <taxon>Kribbellaceae</taxon>
        <taxon>Kribbella</taxon>
    </lineage>
</organism>
<feature type="transmembrane region" description="Helical" evidence="7">
    <location>
        <begin position="225"/>
        <end position="245"/>
    </location>
</feature>
<dbReference type="PANTHER" id="PTHR34384:SF5">
    <property type="entry name" value="L-2,3-DIAMINOPROPANOATE--CITRATE LIGASE"/>
    <property type="match status" value="1"/>
</dbReference>
<evidence type="ECO:0000256" key="4">
    <source>
        <dbReference type="ARBA" id="ARBA00022692"/>
    </source>
</evidence>
<name>A0A841SE61_9ACTN</name>
<dbReference type="Gene3D" id="1.20.1250.20">
    <property type="entry name" value="MFS general substrate transporter like domains"/>
    <property type="match status" value="1"/>
</dbReference>
<comment type="pathway">
    <text evidence="2">Siderophore biosynthesis.</text>
</comment>
<feature type="transmembrane region" description="Helical" evidence="7">
    <location>
        <begin position="156"/>
        <end position="174"/>
    </location>
</feature>
<dbReference type="Pfam" id="PF07690">
    <property type="entry name" value="MFS_1"/>
    <property type="match status" value="1"/>
</dbReference>
<dbReference type="Proteomes" id="UP000553957">
    <property type="component" value="Unassembled WGS sequence"/>
</dbReference>
<feature type="transmembrane region" description="Helical" evidence="7">
    <location>
        <begin position="257"/>
        <end position="276"/>
    </location>
</feature>
<dbReference type="PROSITE" id="PS50850">
    <property type="entry name" value="MFS"/>
    <property type="match status" value="1"/>
</dbReference>
<dbReference type="SUPFAM" id="SSF103473">
    <property type="entry name" value="MFS general substrate transporter"/>
    <property type="match status" value="1"/>
</dbReference>
<feature type="domain" description="Major facilitator superfamily (MFS) profile" evidence="8">
    <location>
        <begin position="24"/>
        <end position="402"/>
    </location>
</feature>
<dbReference type="Pfam" id="PF06276">
    <property type="entry name" value="FhuF"/>
    <property type="match status" value="1"/>
</dbReference>
<sequence length="973" mass="103430">MSVETLAAATPVTRPNRQRLSRRHVPAIAGCYFVASFAALGLPPYLTEILPELGDPTGRWAGLLYVVPTVFSALGAPFWGRLADRFGRKRLLLRAQIGLSISFLVAGFADSLVAFTAALVLQGFLGGTFAASNGYLAAALTGDRLARALTLMQGSARAALVAAPILVGSLSPWVSPHRQYLIMAVLPLAAAVLLFLLPEPAARPATGPVAALPALPSPPVRTLRLLYGFEFAFVFATIISFPYLIALIELRLPNTSGAVAGVLFAVPHLCFLVLAGGVHKRISAHPRAGLTAGLGFVALGLAAHAVVRSLPWFVVARVLLGIGLTLGLVCLSVLAADAARGRAPGRMFGTVEFFSKGGAVAAGAVAAVANSAFGAAAPVLIGTAAALVTAVSATLLIRPRTTSERHMSVVQFLPPTATTLPSGNHVVAHTLLNCLLREVSGPEHQSAVDGGWLLLRLPRAGVVLRVALRRTALIGAHRFTGPVYAESGADWDELTWHELADHVGRELALRSGIENDEFLTQIESSHEGVTRALGRTREAGPDRFLESEQAMLFGHRFHPAPKARTEDRDEWTAYAPEARAAFQLRHLAVRDGLLAEESLDPEVTALLDGLREVPVGYRLLPAHPWQYAMLRDNPLFQAALASGDVLDLGVGGTPFTPTSSVRTLAGAGAFLKFSLNIRITNCLRKNAAYEMTGAVALTRLLAPVLDDLSARFPGTVVLREPAYRTLALPGADGTADLAVYEGFGLIVRTGLDAVLRPGVTPLMAAAVADEYPTSSAHISVLLEDADDGRILEWWAAYLRLLVPPVLAAYLDHGVVLEPHLQNVLIGVDGADNPVQVLFRDLEGTKLVDERHSDTLASLPADVAGPMTYDAQRGWDRVVYCLFVNHISDLLAAVADLSPELEVRLWAEARAVVAEYAEQHGEPPLLSALLAGVPLPAKANMLTRWGRLPDRSAGYVRLPSPIAESVLAAAAVRQ</sequence>
<gene>
    <name evidence="9" type="ORF">HNR71_003250</name>
</gene>
<reference evidence="9 10" key="1">
    <citation type="submission" date="2020-08" db="EMBL/GenBank/DDBJ databases">
        <title>Sequencing the genomes of 1000 actinobacteria strains.</title>
        <authorList>
            <person name="Klenk H.-P."/>
        </authorList>
    </citation>
    <scope>NUCLEOTIDE SEQUENCE [LARGE SCALE GENOMIC DNA]</scope>
    <source>
        <strain evidence="9 10">DSM 15626</strain>
    </source>
</reference>
<feature type="transmembrane region" description="Helical" evidence="7">
    <location>
        <begin position="375"/>
        <end position="397"/>
    </location>
</feature>
<comment type="subcellular location">
    <subcellularLocation>
        <location evidence="1">Cell membrane</location>
        <topology evidence="1">Multi-pass membrane protein</topology>
    </subcellularLocation>
</comment>
<evidence type="ECO:0000313" key="9">
    <source>
        <dbReference type="EMBL" id="MBB6567613.1"/>
    </source>
</evidence>
<comment type="similarity">
    <text evidence="3">Belongs to the IucA/IucC family.</text>
</comment>
<evidence type="ECO:0000256" key="2">
    <source>
        <dbReference type="ARBA" id="ARBA00004924"/>
    </source>
</evidence>
<feature type="transmembrane region" description="Helical" evidence="7">
    <location>
        <begin position="180"/>
        <end position="197"/>
    </location>
</feature>
<dbReference type="RefSeq" id="WP_202885510.1">
    <property type="nucleotide sequence ID" value="NZ_BAAAGT010000003.1"/>
</dbReference>
<feature type="transmembrane region" description="Helical" evidence="7">
    <location>
        <begin position="348"/>
        <end position="369"/>
    </location>
</feature>
<dbReference type="PANTHER" id="PTHR34384">
    <property type="entry name" value="L-2,3-DIAMINOPROPANOATE--CITRATE LIGASE"/>
    <property type="match status" value="1"/>
</dbReference>
<dbReference type="InterPro" id="IPR020846">
    <property type="entry name" value="MFS_dom"/>
</dbReference>
<keyword evidence="5 7" id="KW-1133">Transmembrane helix</keyword>
<evidence type="ECO:0000259" key="8">
    <source>
        <dbReference type="PROSITE" id="PS50850"/>
    </source>
</evidence>
<evidence type="ECO:0000256" key="3">
    <source>
        <dbReference type="ARBA" id="ARBA00007832"/>
    </source>
</evidence>
<dbReference type="InterPro" id="IPR036259">
    <property type="entry name" value="MFS_trans_sf"/>
</dbReference>
<proteinExistence type="inferred from homology"/>
<keyword evidence="6 7" id="KW-0472">Membrane</keyword>
<feature type="transmembrane region" description="Helical" evidence="7">
    <location>
        <begin position="115"/>
        <end position="136"/>
    </location>
</feature>
<dbReference type="InterPro" id="IPR007310">
    <property type="entry name" value="Aerobactin_biosyn_IucA/IucC_N"/>
</dbReference>
<dbReference type="GO" id="GO:0019290">
    <property type="term" value="P:siderophore biosynthetic process"/>
    <property type="evidence" value="ECO:0007669"/>
    <property type="project" value="InterPro"/>
</dbReference>
<evidence type="ECO:0000256" key="6">
    <source>
        <dbReference type="ARBA" id="ARBA00023136"/>
    </source>
</evidence>
<comment type="caution">
    <text evidence="9">The sequence shown here is derived from an EMBL/GenBank/DDBJ whole genome shotgun (WGS) entry which is preliminary data.</text>
</comment>
<dbReference type="GO" id="GO:0022857">
    <property type="term" value="F:transmembrane transporter activity"/>
    <property type="evidence" value="ECO:0007669"/>
    <property type="project" value="InterPro"/>
</dbReference>
<accession>A0A841SE61</accession>
<dbReference type="Pfam" id="PF04183">
    <property type="entry name" value="IucA_IucC"/>
    <property type="match status" value="1"/>
</dbReference>
<evidence type="ECO:0000256" key="7">
    <source>
        <dbReference type="SAM" id="Phobius"/>
    </source>
</evidence>
<dbReference type="AlphaFoldDB" id="A0A841SE61"/>
<feature type="transmembrane region" description="Helical" evidence="7">
    <location>
        <begin position="288"/>
        <end position="307"/>
    </location>
</feature>
<dbReference type="InterPro" id="IPR011701">
    <property type="entry name" value="MFS"/>
</dbReference>
<dbReference type="Gene3D" id="1.10.510.40">
    <property type="match status" value="1"/>
</dbReference>
<feature type="transmembrane region" description="Helical" evidence="7">
    <location>
        <begin position="24"/>
        <end position="46"/>
    </location>
</feature>
<evidence type="ECO:0000256" key="5">
    <source>
        <dbReference type="ARBA" id="ARBA00022989"/>
    </source>
</evidence>
<protein>
    <submittedName>
        <fullName evidence="9">Siderophore synthetase component/predicted MFS family arabinose efflux permease</fullName>
    </submittedName>
</protein>
<dbReference type="InterPro" id="IPR022770">
    <property type="entry name" value="IucA/IucC-like_C"/>
</dbReference>
<evidence type="ECO:0000256" key="1">
    <source>
        <dbReference type="ARBA" id="ARBA00004651"/>
    </source>
</evidence>
<feature type="transmembrane region" description="Helical" evidence="7">
    <location>
        <begin position="313"/>
        <end position="336"/>
    </location>
</feature>